<protein>
    <submittedName>
        <fullName evidence="2">Uncharacterized protein</fullName>
    </submittedName>
</protein>
<organism evidence="2 3">
    <name type="scientific">Chitinasiproducens palmae</name>
    <dbReference type="NCBI Taxonomy" id="1770053"/>
    <lineage>
        <taxon>Bacteria</taxon>
        <taxon>Pseudomonadati</taxon>
        <taxon>Pseudomonadota</taxon>
        <taxon>Betaproteobacteria</taxon>
        <taxon>Burkholderiales</taxon>
        <taxon>Burkholderiaceae</taxon>
        <taxon>Chitinasiproducens</taxon>
    </lineage>
</organism>
<name>A0A1H2PQH2_9BURK</name>
<dbReference type="Proteomes" id="UP000243719">
    <property type="component" value="Unassembled WGS sequence"/>
</dbReference>
<keyword evidence="1" id="KW-0812">Transmembrane</keyword>
<keyword evidence="1" id="KW-1133">Transmembrane helix</keyword>
<evidence type="ECO:0000313" key="2">
    <source>
        <dbReference type="EMBL" id="SDV49046.1"/>
    </source>
</evidence>
<sequence>MVFLGFVALACYVALSLLSALRMLYVHGHYSHIEFGTRWREYGHWAPRRYRVLRVMQYVALAGIVLMVVGAFLH</sequence>
<accession>A0A1H2PQH2</accession>
<dbReference type="OrthoDB" id="9984962at2"/>
<reference evidence="3" key="1">
    <citation type="submission" date="2016-09" db="EMBL/GenBank/DDBJ databases">
        <authorList>
            <person name="Varghese N."/>
            <person name="Submissions S."/>
        </authorList>
    </citation>
    <scope>NUCLEOTIDE SEQUENCE [LARGE SCALE GENOMIC DNA]</scope>
    <source>
        <strain evidence="3">JS23</strain>
    </source>
</reference>
<evidence type="ECO:0000256" key="1">
    <source>
        <dbReference type="SAM" id="Phobius"/>
    </source>
</evidence>
<proteinExistence type="predicted"/>
<gene>
    <name evidence="2" type="ORF">SAMN05216551_10716</name>
</gene>
<dbReference type="AlphaFoldDB" id="A0A1H2PQH2"/>
<dbReference type="EMBL" id="FNLO01000007">
    <property type="protein sequence ID" value="SDV49046.1"/>
    <property type="molecule type" value="Genomic_DNA"/>
</dbReference>
<keyword evidence="3" id="KW-1185">Reference proteome</keyword>
<keyword evidence="1" id="KW-0472">Membrane</keyword>
<feature type="transmembrane region" description="Helical" evidence="1">
    <location>
        <begin position="55"/>
        <end position="73"/>
    </location>
</feature>
<dbReference type="RefSeq" id="WP_091908630.1">
    <property type="nucleotide sequence ID" value="NZ_FNLO01000007.1"/>
</dbReference>
<evidence type="ECO:0000313" key="3">
    <source>
        <dbReference type="Proteomes" id="UP000243719"/>
    </source>
</evidence>